<dbReference type="CDD" id="cd01392">
    <property type="entry name" value="HTH_LacI"/>
    <property type="match status" value="1"/>
</dbReference>
<dbReference type="SUPFAM" id="SSF47413">
    <property type="entry name" value="lambda repressor-like DNA-binding domains"/>
    <property type="match status" value="1"/>
</dbReference>
<dbReference type="Pfam" id="PF00532">
    <property type="entry name" value="Peripla_BP_1"/>
    <property type="match status" value="1"/>
</dbReference>
<dbReference type="GO" id="GO:0003700">
    <property type="term" value="F:DNA-binding transcription factor activity"/>
    <property type="evidence" value="ECO:0007669"/>
    <property type="project" value="TreeGrafter"/>
</dbReference>
<sequence>MPVSKKANGTIRMRDVAERAQVSRMTVSRALNSPESVNETLRNRVLEAVQELGYVHNHLARSLSSRRSNVIGLVLPSLENSIFSQTVKGISDVLRPLGYHLMVAESSDDPEDEEQVIAAFLAQRVGGLILHSTNHSPTAVRMLKASDTPVVENGDFPVDPVDMVVSYSNRAAAKAMTLHLARLGYKRIVFAGLAANPRAAERQRGFQDALAEIGQKADRKHAVAVSRGFGGGTEAISYIEANVPDADALFCAGDVLAVGALLECDRRGWAVPDRLAIASFDDLDLMRHVSPAITSLRLPRYEIGRRSAQMILDRIEERTMPVTTIDLGFEIVQRASS</sequence>
<dbReference type="eggNOG" id="COG1609">
    <property type="taxonomic scope" value="Bacteria"/>
</dbReference>
<comment type="caution">
    <text evidence="5">The sequence shown here is derived from an EMBL/GenBank/DDBJ whole genome shotgun (WGS) entry which is preliminary data.</text>
</comment>
<dbReference type="InterPro" id="IPR028082">
    <property type="entry name" value="Peripla_BP_I"/>
</dbReference>
<keyword evidence="1" id="KW-0805">Transcription regulation</keyword>
<evidence type="ECO:0000259" key="4">
    <source>
        <dbReference type="PROSITE" id="PS50932"/>
    </source>
</evidence>
<dbReference type="GO" id="GO:0000976">
    <property type="term" value="F:transcription cis-regulatory region binding"/>
    <property type="evidence" value="ECO:0007669"/>
    <property type="project" value="TreeGrafter"/>
</dbReference>
<organism evidence="5 6">
    <name type="scientific">Sphingobium chlorophenolicum</name>
    <dbReference type="NCBI Taxonomy" id="46429"/>
    <lineage>
        <taxon>Bacteria</taxon>
        <taxon>Pseudomonadati</taxon>
        <taxon>Pseudomonadota</taxon>
        <taxon>Alphaproteobacteria</taxon>
        <taxon>Sphingomonadales</taxon>
        <taxon>Sphingomonadaceae</taxon>
        <taxon>Sphingobium</taxon>
    </lineage>
</organism>
<reference evidence="5 6" key="1">
    <citation type="submission" date="2014-02" db="EMBL/GenBank/DDBJ databases">
        <title>Whole genome sequence of Sphingobium chlorophenolicum NBRC 16172.</title>
        <authorList>
            <person name="Gan H.M."/>
            <person name="Gan H.Y."/>
            <person name="Chew T.H."/>
            <person name="Savka M.A."/>
        </authorList>
    </citation>
    <scope>NUCLEOTIDE SEQUENCE [LARGE SCALE GENOMIC DNA]</scope>
    <source>
        <strain evidence="5 6">NBRC 16172</strain>
    </source>
</reference>
<evidence type="ECO:0000256" key="2">
    <source>
        <dbReference type="ARBA" id="ARBA00023125"/>
    </source>
</evidence>
<keyword evidence="3" id="KW-0804">Transcription</keyword>
<dbReference type="AlphaFoldDB" id="A0A081RF62"/>
<dbReference type="Gene3D" id="1.10.260.40">
    <property type="entry name" value="lambda repressor-like DNA-binding domains"/>
    <property type="match status" value="1"/>
</dbReference>
<dbReference type="PATRIC" id="fig|46429.4.peg.1850"/>
<feature type="domain" description="HTH lacI-type" evidence="4">
    <location>
        <begin position="11"/>
        <end position="65"/>
    </location>
</feature>
<dbReference type="InterPro" id="IPR000843">
    <property type="entry name" value="HTH_LacI"/>
</dbReference>
<dbReference type="InterPro" id="IPR001761">
    <property type="entry name" value="Peripla_BP/Lac1_sug-bd_dom"/>
</dbReference>
<evidence type="ECO:0000313" key="6">
    <source>
        <dbReference type="Proteomes" id="UP000028411"/>
    </source>
</evidence>
<dbReference type="Gene3D" id="3.40.50.2300">
    <property type="match status" value="2"/>
</dbReference>
<dbReference type="PROSITE" id="PS00356">
    <property type="entry name" value="HTH_LACI_1"/>
    <property type="match status" value="1"/>
</dbReference>
<proteinExistence type="predicted"/>
<dbReference type="SUPFAM" id="SSF53822">
    <property type="entry name" value="Periplasmic binding protein-like I"/>
    <property type="match status" value="1"/>
</dbReference>
<dbReference type="PANTHER" id="PTHR30146">
    <property type="entry name" value="LACI-RELATED TRANSCRIPTIONAL REPRESSOR"/>
    <property type="match status" value="1"/>
</dbReference>
<dbReference type="PROSITE" id="PS50932">
    <property type="entry name" value="HTH_LACI_2"/>
    <property type="match status" value="1"/>
</dbReference>
<name>A0A081RF62_SPHCR</name>
<dbReference type="SMART" id="SM00354">
    <property type="entry name" value="HTH_LACI"/>
    <property type="match status" value="1"/>
</dbReference>
<dbReference type="Proteomes" id="UP000028411">
    <property type="component" value="Unassembled WGS sequence"/>
</dbReference>
<dbReference type="Pfam" id="PF00356">
    <property type="entry name" value="LacI"/>
    <property type="match status" value="1"/>
</dbReference>
<evidence type="ECO:0000313" key="5">
    <source>
        <dbReference type="EMBL" id="KEQ53835.1"/>
    </source>
</evidence>
<dbReference type="OrthoDB" id="7170131at2"/>
<keyword evidence="2" id="KW-0238">DNA-binding</keyword>
<dbReference type="InterPro" id="IPR010982">
    <property type="entry name" value="Lambda_DNA-bd_dom_sf"/>
</dbReference>
<dbReference type="PANTHER" id="PTHR30146:SF33">
    <property type="entry name" value="TRANSCRIPTIONAL REGULATOR"/>
    <property type="match status" value="1"/>
</dbReference>
<dbReference type="CDD" id="cd01575">
    <property type="entry name" value="PBP1_GntR"/>
    <property type="match status" value="1"/>
</dbReference>
<protein>
    <submittedName>
        <fullName evidence="5">Transcriptional regulator, LacI family</fullName>
    </submittedName>
</protein>
<dbReference type="EMBL" id="JFHR01000017">
    <property type="protein sequence ID" value="KEQ53835.1"/>
    <property type="molecule type" value="Genomic_DNA"/>
</dbReference>
<evidence type="ECO:0000256" key="3">
    <source>
        <dbReference type="ARBA" id="ARBA00023163"/>
    </source>
</evidence>
<gene>
    <name evidence="5" type="ORF">BV95_01880</name>
</gene>
<evidence type="ECO:0000256" key="1">
    <source>
        <dbReference type="ARBA" id="ARBA00023015"/>
    </source>
</evidence>
<accession>A0A081RF62</accession>